<gene>
    <name evidence="2" type="ORF">FOS08_29855</name>
</gene>
<sequence length="69" mass="8315">MNFLIQVFDTILNILYTFFSKGIWIVLFFFFLNKLYENQRLAATSRVITTILLGLYLLYLILRPLYHSF</sequence>
<name>A0AAJ1Z6A7_9BACI</name>
<dbReference type="RefSeq" id="WP_098101133.1">
    <property type="nucleotide sequence ID" value="NZ_JARMDG010000061.1"/>
</dbReference>
<feature type="transmembrane region" description="Helical" evidence="1">
    <location>
        <begin position="12"/>
        <end position="32"/>
    </location>
</feature>
<comment type="caution">
    <text evidence="2">The sequence shown here is derived from an EMBL/GenBank/DDBJ whole genome shotgun (WGS) entry which is preliminary data.</text>
</comment>
<dbReference type="AlphaFoldDB" id="A0AAJ1Z6A7"/>
<keyword evidence="1" id="KW-1133">Transmembrane helix</keyword>
<feature type="transmembrane region" description="Helical" evidence="1">
    <location>
        <begin position="44"/>
        <end position="62"/>
    </location>
</feature>
<dbReference type="EMBL" id="VLYX01000133">
    <property type="protein sequence ID" value="MDR4329822.1"/>
    <property type="molecule type" value="Genomic_DNA"/>
</dbReference>
<organism evidence="2 3">
    <name type="scientific">Bacillus pseudomycoides</name>
    <dbReference type="NCBI Taxonomy" id="64104"/>
    <lineage>
        <taxon>Bacteria</taxon>
        <taxon>Bacillati</taxon>
        <taxon>Bacillota</taxon>
        <taxon>Bacilli</taxon>
        <taxon>Bacillales</taxon>
        <taxon>Bacillaceae</taxon>
        <taxon>Bacillus</taxon>
        <taxon>Bacillus cereus group</taxon>
    </lineage>
</organism>
<evidence type="ECO:0000313" key="3">
    <source>
        <dbReference type="Proteomes" id="UP001248134"/>
    </source>
</evidence>
<dbReference type="Proteomes" id="UP001248134">
    <property type="component" value="Unassembled WGS sequence"/>
</dbReference>
<accession>A0AAJ1Z6A7</accession>
<proteinExistence type="predicted"/>
<keyword evidence="1" id="KW-0812">Transmembrane</keyword>
<keyword evidence="1" id="KW-0472">Membrane</keyword>
<evidence type="ECO:0000313" key="2">
    <source>
        <dbReference type="EMBL" id="MDR4329822.1"/>
    </source>
</evidence>
<protein>
    <submittedName>
        <fullName evidence="2">Uncharacterized protein</fullName>
    </submittedName>
</protein>
<evidence type="ECO:0000256" key="1">
    <source>
        <dbReference type="SAM" id="Phobius"/>
    </source>
</evidence>
<reference evidence="2" key="1">
    <citation type="submission" date="2019-07" db="EMBL/GenBank/DDBJ databases">
        <title>Phylogenomic Reclassification of ATCC Bacillus Strains and Various Taxa within the Genus Bacillus.</title>
        <authorList>
            <person name="Riojas M.A."/>
            <person name="Frank A.M."/>
            <person name="Fenn S.L."/>
            <person name="King S.P."/>
            <person name="Brower S.M."/>
            <person name="Hazbon M.H."/>
        </authorList>
    </citation>
    <scope>NUCLEOTIDE SEQUENCE</scope>
    <source>
        <strain evidence="2">NR-12239</strain>
    </source>
</reference>